<organism evidence="2 3">
    <name type="scientific">Prorocentrum cordatum</name>
    <dbReference type="NCBI Taxonomy" id="2364126"/>
    <lineage>
        <taxon>Eukaryota</taxon>
        <taxon>Sar</taxon>
        <taxon>Alveolata</taxon>
        <taxon>Dinophyceae</taxon>
        <taxon>Prorocentrales</taxon>
        <taxon>Prorocentraceae</taxon>
        <taxon>Prorocentrum</taxon>
    </lineage>
</organism>
<evidence type="ECO:0000256" key="1">
    <source>
        <dbReference type="SAM" id="MobiDB-lite"/>
    </source>
</evidence>
<feature type="region of interest" description="Disordered" evidence="1">
    <location>
        <begin position="1"/>
        <end position="28"/>
    </location>
</feature>
<evidence type="ECO:0000313" key="2">
    <source>
        <dbReference type="EMBL" id="CAK0819898.1"/>
    </source>
</evidence>
<proteinExistence type="predicted"/>
<feature type="compositionally biased region" description="Polar residues" evidence="1">
    <location>
        <begin position="178"/>
        <end position="188"/>
    </location>
</feature>
<feature type="region of interest" description="Disordered" evidence="1">
    <location>
        <begin position="50"/>
        <end position="188"/>
    </location>
</feature>
<accession>A0ABN9RNX6</accession>
<dbReference type="EMBL" id="CAUYUJ010007197">
    <property type="protein sequence ID" value="CAK0819898.1"/>
    <property type="molecule type" value="Genomic_DNA"/>
</dbReference>
<protein>
    <submittedName>
        <fullName evidence="2">Uncharacterized protein</fullName>
    </submittedName>
</protein>
<keyword evidence="3" id="KW-1185">Reference proteome</keyword>
<sequence>MQNSDGVRRARSPPRWPKVARSWPKGTAAPIHQICQCSIETPSIGKVWSRTSLGRKGNRQLQQLPPRATVGRSPTGRAGLPLGEQGARRRKRRRDAREDGESRTAATLVAPRHWGCCRHEPRRRPRPSAATPKRAQRPRVGAPATMARTTGARTEASTRSPKTEASPGPSKTEARTEPSLTGRLSSLRSQRTFCPRAFGPSFGGEVGVSTSSRALARLKCPRGAVDGAPYIVGLYKSSRELEPCRSAYRAELPPSRCP</sequence>
<feature type="compositionally biased region" description="Polar residues" evidence="1">
    <location>
        <begin position="147"/>
        <end position="160"/>
    </location>
</feature>
<gene>
    <name evidence="2" type="ORF">PCOR1329_LOCUS21762</name>
</gene>
<comment type="caution">
    <text evidence="2">The sequence shown here is derived from an EMBL/GenBank/DDBJ whole genome shotgun (WGS) entry which is preliminary data.</text>
</comment>
<dbReference type="Proteomes" id="UP001189429">
    <property type="component" value="Unassembled WGS sequence"/>
</dbReference>
<reference evidence="2" key="1">
    <citation type="submission" date="2023-10" db="EMBL/GenBank/DDBJ databases">
        <authorList>
            <person name="Chen Y."/>
            <person name="Shah S."/>
            <person name="Dougan E. K."/>
            <person name="Thang M."/>
            <person name="Chan C."/>
        </authorList>
    </citation>
    <scope>NUCLEOTIDE SEQUENCE [LARGE SCALE GENOMIC DNA]</scope>
</reference>
<name>A0ABN9RNX6_9DINO</name>
<evidence type="ECO:0000313" key="3">
    <source>
        <dbReference type="Proteomes" id="UP001189429"/>
    </source>
</evidence>